<feature type="domain" description="Mos1 transposase HTH" evidence="13">
    <location>
        <begin position="6"/>
        <end position="52"/>
    </location>
</feature>
<feature type="domain" description="AB hydrolase-1" evidence="12">
    <location>
        <begin position="151"/>
        <end position="396"/>
    </location>
</feature>
<reference evidence="14" key="1">
    <citation type="submission" date="2020-08" db="EMBL/GenBank/DDBJ databases">
        <title>Multicomponent nature underlies the extraordinary mechanical properties of spider dragline silk.</title>
        <authorList>
            <person name="Kono N."/>
            <person name="Nakamura H."/>
            <person name="Mori M."/>
            <person name="Yoshida Y."/>
            <person name="Ohtoshi R."/>
            <person name="Malay A.D."/>
            <person name="Moran D.A.P."/>
            <person name="Tomita M."/>
            <person name="Numata K."/>
            <person name="Arakawa K."/>
        </authorList>
    </citation>
    <scope>NUCLEOTIDE SEQUENCE</scope>
</reference>
<comment type="catalytic activity">
    <reaction evidence="8">
        <text>1-octadecanoyl-2-(4Z,7Z,10Z,13Z,16Z,19Z-docosahexaenoyl)-sn-glycerol + H2O = 2-(4Z,7Z,10Z,13Z,16Z,19Z-docosahexaenoyl)-glycerol + octadecanoate + H(+)</text>
        <dbReference type="Rhea" id="RHEA:77107"/>
        <dbReference type="ChEBI" id="CHEBI:15377"/>
        <dbReference type="ChEBI" id="CHEBI:15378"/>
        <dbReference type="ChEBI" id="CHEBI:25629"/>
        <dbReference type="ChEBI" id="CHEBI:77129"/>
        <dbReference type="ChEBI" id="CHEBI:186738"/>
    </reaction>
</comment>
<dbReference type="Pfam" id="PF00561">
    <property type="entry name" value="Abhydrolase_1"/>
    <property type="match status" value="1"/>
</dbReference>
<dbReference type="GO" id="GO:0052689">
    <property type="term" value="F:carboxylic ester hydrolase activity"/>
    <property type="evidence" value="ECO:0007669"/>
    <property type="project" value="TreeGrafter"/>
</dbReference>
<dbReference type="Gene3D" id="3.40.50.1820">
    <property type="entry name" value="alpha/beta hydrolase"/>
    <property type="match status" value="1"/>
</dbReference>
<comment type="catalytic activity">
    <reaction evidence="5">
        <text>a 1,2-diacyl-sn-glycerol + H2O = a 2-acylglycerol + a fatty acid + H(+)</text>
        <dbReference type="Rhea" id="RHEA:33275"/>
        <dbReference type="ChEBI" id="CHEBI:15377"/>
        <dbReference type="ChEBI" id="CHEBI:15378"/>
        <dbReference type="ChEBI" id="CHEBI:17389"/>
        <dbReference type="ChEBI" id="CHEBI:17815"/>
        <dbReference type="ChEBI" id="CHEBI:28868"/>
        <dbReference type="EC" id="3.1.1.116"/>
    </reaction>
</comment>
<comment type="catalytic activity">
    <reaction evidence="11">
        <text>1-octadecanoyl-2-(5Z,8Z,11Z,14Z-eicosatetraenoyl)-sn-glycerol + H2O = 2-(5Z,8Z,11Z,14Z-eicosatetraenoyl)-glycerol + octadecanoate + H(+)</text>
        <dbReference type="Rhea" id="RHEA:38507"/>
        <dbReference type="ChEBI" id="CHEBI:15377"/>
        <dbReference type="ChEBI" id="CHEBI:15378"/>
        <dbReference type="ChEBI" id="CHEBI:25629"/>
        <dbReference type="ChEBI" id="CHEBI:52392"/>
        <dbReference type="ChEBI" id="CHEBI:75728"/>
    </reaction>
</comment>
<evidence type="ECO:0000256" key="4">
    <source>
        <dbReference type="ARBA" id="ARBA00042703"/>
    </source>
</evidence>
<accession>A0A8X6UJT8</accession>
<dbReference type="PANTHER" id="PTHR46118">
    <property type="entry name" value="PROTEIN ABHD11"/>
    <property type="match status" value="1"/>
</dbReference>
<evidence type="ECO:0000313" key="15">
    <source>
        <dbReference type="Proteomes" id="UP000887013"/>
    </source>
</evidence>
<name>A0A8X6UJT8_NEPPI</name>
<evidence type="ECO:0000259" key="13">
    <source>
        <dbReference type="Pfam" id="PF17906"/>
    </source>
</evidence>
<sequence length="413" mass="47701">MEISEIRVLMKYEFYRGATIRQAIASINSVIGIQVATNATVARWCKKFRSEDFDLSNEPRGRSKTQVNNVVLKATVEANSNQSARELSLMYNVSKQTILTHLAQIGNNSYLTHMLFWNFARLVSRSTRYVPVKLGCKVFEPMTSSDPSLSPLIFVHGLTFTKEHWDEIPEIIADATRRKAYALDTRNHGDSDWSNEFDADIIMEDILCFMNDFQIPKAILVGHSFGGIASYKAAIKEPERVEMLFVEEMNLRYPPQEAIDLTLIILKTWKQLEKSIPTGLNKEDIENFITERVYRNLRPHNTSKKDIAKMRKDIFYPLRKNSSGRFVFSINFDVIIEKLEREGALASDIKGSYDGPAYFIHGTRSLYQVAKDKNHIRRHFPRAEFIEFEGAKHELHRQFPGKFTTTIIKYIRQ</sequence>
<evidence type="ECO:0000256" key="6">
    <source>
        <dbReference type="ARBA" id="ARBA00043742"/>
    </source>
</evidence>
<evidence type="ECO:0000256" key="3">
    <source>
        <dbReference type="ARBA" id="ARBA00026104"/>
    </source>
</evidence>
<protein>
    <recommendedName>
        <fullName evidence="7">sn-1-specific diacylglycerol lipase ABHD11</fullName>
        <ecNumber evidence="3">3.1.1.116</ecNumber>
    </recommendedName>
    <alternativeName>
        <fullName evidence="4">Alpha/beta hydrolase domain-containing protein 11</fullName>
    </alternativeName>
</protein>
<keyword evidence="15" id="KW-1185">Reference proteome</keyword>
<dbReference type="InterPro" id="IPR029058">
    <property type="entry name" value="AB_hydrolase_fold"/>
</dbReference>
<dbReference type="PANTHER" id="PTHR46118:SF4">
    <property type="entry name" value="PROTEIN ABHD11"/>
    <property type="match status" value="1"/>
</dbReference>
<evidence type="ECO:0000256" key="2">
    <source>
        <dbReference type="ARBA" id="ARBA00022801"/>
    </source>
</evidence>
<dbReference type="EMBL" id="BMAW01126606">
    <property type="protein sequence ID" value="GFU17554.1"/>
    <property type="molecule type" value="Genomic_DNA"/>
</dbReference>
<gene>
    <name evidence="14" type="ORF">NPIL_74561</name>
</gene>
<comment type="similarity">
    <text evidence="1">Belongs to the AB hydrolase superfamily.</text>
</comment>
<dbReference type="AlphaFoldDB" id="A0A8X6UJT8"/>
<evidence type="ECO:0000256" key="7">
    <source>
        <dbReference type="ARBA" id="ARBA00044064"/>
    </source>
</evidence>
<dbReference type="Proteomes" id="UP000887013">
    <property type="component" value="Unassembled WGS sequence"/>
</dbReference>
<evidence type="ECO:0000313" key="14">
    <source>
        <dbReference type="EMBL" id="GFU17554.1"/>
    </source>
</evidence>
<proteinExistence type="inferred from homology"/>
<dbReference type="SUPFAM" id="SSF53474">
    <property type="entry name" value="alpha/beta-Hydrolases"/>
    <property type="match status" value="1"/>
</dbReference>
<dbReference type="EC" id="3.1.1.116" evidence="3"/>
<keyword evidence="2" id="KW-0378">Hydrolase</keyword>
<comment type="catalytic activity">
    <reaction evidence="6">
        <text>a 1,3-diacyl-sn-glycerol + H2O = a 1-acyl-sn-glycerol + a fatty acid + H(+)</text>
        <dbReference type="Rhea" id="RHEA:38503"/>
        <dbReference type="ChEBI" id="CHEBI:15377"/>
        <dbReference type="ChEBI" id="CHEBI:15378"/>
        <dbReference type="ChEBI" id="CHEBI:28868"/>
        <dbReference type="ChEBI" id="CHEBI:64683"/>
        <dbReference type="ChEBI" id="CHEBI:77272"/>
    </reaction>
</comment>
<dbReference type="InterPro" id="IPR041426">
    <property type="entry name" value="Mos1_HTH"/>
</dbReference>
<evidence type="ECO:0000256" key="10">
    <source>
        <dbReference type="ARBA" id="ARBA00048513"/>
    </source>
</evidence>
<dbReference type="OrthoDB" id="6421323at2759"/>
<comment type="catalytic activity">
    <reaction evidence="10">
        <text>1-octadecanoyl-2-(9Z-octadecenoyl)-sn-glycerol + H2O = 2-(9Z-octadecenoyl)-glycerol + octadecanoate + H(+)</text>
        <dbReference type="Rhea" id="RHEA:77103"/>
        <dbReference type="ChEBI" id="CHEBI:15377"/>
        <dbReference type="ChEBI" id="CHEBI:15378"/>
        <dbReference type="ChEBI" id="CHEBI:25629"/>
        <dbReference type="ChEBI" id="CHEBI:73990"/>
        <dbReference type="ChEBI" id="CHEBI:75468"/>
    </reaction>
</comment>
<evidence type="ECO:0000256" key="5">
    <source>
        <dbReference type="ARBA" id="ARBA00043667"/>
    </source>
</evidence>
<evidence type="ECO:0000259" key="12">
    <source>
        <dbReference type="Pfam" id="PF00561"/>
    </source>
</evidence>
<dbReference type="InterPro" id="IPR000073">
    <property type="entry name" value="AB_hydrolase_1"/>
</dbReference>
<evidence type="ECO:0000256" key="11">
    <source>
        <dbReference type="ARBA" id="ARBA00048919"/>
    </source>
</evidence>
<dbReference type="Pfam" id="PF17906">
    <property type="entry name" value="HTH_48"/>
    <property type="match status" value="1"/>
</dbReference>
<evidence type="ECO:0000256" key="1">
    <source>
        <dbReference type="ARBA" id="ARBA00008645"/>
    </source>
</evidence>
<comment type="catalytic activity">
    <reaction evidence="9">
        <text>1,2-didecanoylglycerol + H2O = decanoylglycerol + decanoate + H(+)</text>
        <dbReference type="Rhea" id="RHEA:48596"/>
        <dbReference type="ChEBI" id="CHEBI:11152"/>
        <dbReference type="ChEBI" id="CHEBI:15377"/>
        <dbReference type="ChEBI" id="CHEBI:15378"/>
        <dbReference type="ChEBI" id="CHEBI:27689"/>
        <dbReference type="ChEBI" id="CHEBI:90605"/>
    </reaction>
</comment>
<dbReference type="Gene3D" id="1.10.10.1450">
    <property type="match status" value="1"/>
</dbReference>
<evidence type="ECO:0000256" key="9">
    <source>
        <dbReference type="ARBA" id="ARBA00048504"/>
    </source>
</evidence>
<evidence type="ECO:0000256" key="8">
    <source>
        <dbReference type="ARBA" id="ARBA00048283"/>
    </source>
</evidence>
<comment type="caution">
    <text evidence="14">The sequence shown here is derived from an EMBL/GenBank/DDBJ whole genome shotgun (WGS) entry which is preliminary data.</text>
</comment>
<organism evidence="14 15">
    <name type="scientific">Nephila pilipes</name>
    <name type="common">Giant wood spider</name>
    <name type="synonym">Nephila maculata</name>
    <dbReference type="NCBI Taxonomy" id="299642"/>
    <lineage>
        <taxon>Eukaryota</taxon>
        <taxon>Metazoa</taxon>
        <taxon>Ecdysozoa</taxon>
        <taxon>Arthropoda</taxon>
        <taxon>Chelicerata</taxon>
        <taxon>Arachnida</taxon>
        <taxon>Araneae</taxon>
        <taxon>Araneomorphae</taxon>
        <taxon>Entelegynae</taxon>
        <taxon>Araneoidea</taxon>
        <taxon>Nephilidae</taxon>
        <taxon>Nephila</taxon>
    </lineage>
</organism>